<dbReference type="Pfam" id="PF21948">
    <property type="entry name" value="LplA-B_cat"/>
    <property type="match status" value="1"/>
</dbReference>
<evidence type="ECO:0000313" key="3">
    <source>
        <dbReference type="Proteomes" id="UP000478417"/>
    </source>
</evidence>
<dbReference type="AlphaFoldDB" id="A0A6B2M059"/>
<dbReference type="RefSeq" id="WP_163961800.1">
    <property type="nucleotide sequence ID" value="NZ_JAAGNX010000001.1"/>
</dbReference>
<evidence type="ECO:0000313" key="2">
    <source>
        <dbReference type="EMBL" id="NDV61140.1"/>
    </source>
</evidence>
<sequence length="236" mass="26058">MTQLRDFPYASTTAAGNMAFDSAMLSACLPRDQILWRFYGWDEPAITFGYSQKWEWVRQQTGNFEGTCIRRLTGGGIVDHRDDLTYSLAIPATHRFHRSAAQEIYRELHQGIADVLCSAGLRAELAPCPGPCAEAESQNSGVCFQSPEPFDVIAPDSGLKIAGAAMKRNKEGILIQGSLSRAAESLPQKDMFIAGFGRFLEKWLEAGPTNDADPISRDAIAGEESRFASSEWNFKR</sequence>
<protein>
    <submittedName>
        <fullName evidence="2">Lipoate--protein ligase family protein</fullName>
    </submittedName>
</protein>
<dbReference type="PANTHER" id="PTHR43679">
    <property type="entry name" value="OCTANOYLTRANSFERASE LIPM-RELATED"/>
    <property type="match status" value="1"/>
</dbReference>
<dbReference type="PANTHER" id="PTHR43679:SF2">
    <property type="entry name" value="OCTANOYL-[GCVH]:PROTEIN N-OCTANOYLTRANSFERASE"/>
    <property type="match status" value="1"/>
</dbReference>
<keyword evidence="2" id="KW-0436">Ligase</keyword>
<proteinExistence type="predicted"/>
<dbReference type="Proteomes" id="UP000478417">
    <property type="component" value="Unassembled WGS sequence"/>
</dbReference>
<dbReference type="InterPro" id="IPR050664">
    <property type="entry name" value="Octanoyltrans_LipM/LipL"/>
</dbReference>
<dbReference type="EMBL" id="JAAGNX010000001">
    <property type="protein sequence ID" value="NDV61140.1"/>
    <property type="molecule type" value="Genomic_DNA"/>
</dbReference>
<reference evidence="2 3" key="1">
    <citation type="submission" date="2020-02" db="EMBL/GenBank/DDBJ databases">
        <title>Albibacoteraceae fam. nov., the first described family within the subdivision 4 Verrucomicrobia.</title>
        <authorList>
            <person name="Xi F."/>
        </authorList>
    </citation>
    <scope>NUCLEOTIDE SEQUENCE [LARGE SCALE GENOMIC DNA]</scope>
    <source>
        <strain evidence="2 3">CK1056</strain>
    </source>
</reference>
<dbReference type="PROSITE" id="PS51733">
    <property type="entry name" value="BPL_LPL_CATALYTIC"/>
    <property type="match status" value="1"/>
</dbReference>
<name>A0A6B2M059_9BACT</name>
<gene>
    <name evidence="2" type="ORF">G0Q06_01610</name>
</gene>
<evidence type="ECO:0000259" key="1">
    <source>
        <dbReference type="PROSITE" id="PS51733"/>
    </source>
</evidence>
<dbReference type="InterPro" id="IPR004143">
    <property type="entry name" value="BPL_LPL_catalytic"/>
</dbReference>
<dbReference type="InterPro" id="IPR045864">
    <property type="entry name" value="aa-tRNA-synth_II/BPL/LPL"/>
</dbReference>
<feature type="domain" description="BPL/LPL catalytic" evidence="1">
    <location>
        <begin position="30"/>
        <end position="231"/>
    </location>
</feature>
<organism evidence="2 3">
    <name type="scientific">Oceanipulchritudo coccoides</name>
    <dbReference type="NCBI Taxonomy" id="2706888"/>
    <lineage>
        <taxon>Bacteria</taxon>
        <taxon>Pseudomonadati</taxon>
        <taxon>Verrucomicrobiota</taxon>
        <taxon>Opitutia</taxon>
        <taxon>Puniceicoccales</taxon>
        <taxon>Oceanipulchritudinaceae</taxon>
        <taxon>Oceanipulchritudo</taxon>
    </lineage>
</organism>
<dbReference type="Gene3D" id="3.30.930.10">
    <property type="entry name" value="Bira Bifunctional Protein, Domain 2"/>
    <property type="match status" value="1"/>
</dbReference>
<accession>A0A6B2M059</accession>
<dbReference type="SUPFAM" id="SSF55681">
    <property type="entry name" value="Class II aaRS and biotin synthetases"/>
    <property type="match status" value="1"/>
</dbReference>
<comment type="caution">
    <text evidence="2">The sequence shown here is derived from an EMBL/GenBank/DDBJ whole genome shotgun (WGS) entry which is preliminary data.</text>
</comment>
<keyword evidence="3" id="KW-1185">Reference proteome</keyword>
<dbReference type="GO" id="GO:0016874">
    <property type="term" value="F:ligase activity"/>
    <property type="evidence" value="ECO:0007669"/>
    <property type="project" value="UniProtKB-KW"/>
</dbReference>